<feature type="compositionally biased region" description="Pro residues" evidence="1">
    <location>
        <begin position="278"/>
        <end position="291"/>
    </location>
</feature>
<sequence>MFALIAPTPIKYNVLVPQVWVENYQADHEKLMGIILIKVEEERRLRGMKMGARIVVDGVGGTLNINDINTFWWFRGDDERGDYPIFHTGRRVVSDGVATLMERTVIGQVHYCEYAPRRFLQHHDYDHSALLRNVTQQVHAHVKVHGAVRGCSITVGDLSTTLVIDDEEMYWWYKPDNFNRVHPRIHIEYRRQLQQQQQPPQQPQPQQQQLQQQPQQQPQKQPQPLPQQLQQQPQPWPQQYHELIHQLHLERARNDQLHDQIQQLQVELMDIEDQQRPASPPPPPPPSPNRPSSPASPDNDFDDGRG</sequence>
<dbReference type="AlphaFoldDB" id="A0AAV7IWN9"/>
<dbReference type="EMBL" id="JAHXZJ010000747">
    <property type="protein sequence ID" value="KAH0557479.1"/>
    <property type="molecule type" value="Genomic_DNA"/>
</dbReference>
<keyword evidence="3" id="KW-1185">Reference proteome</keyword>
<feature type="region of interest" description="Disordered" evidence="1">
    <location>
        <begin position="265"/>
        <end position="306"/>
    </location>
</feature>
<name>A0AAV7IWN9_COTGL</name>
<reference evidence="2 3" key="1">
    <citation type="journal article" date="2021" name="J. Hered.">
        <title>A chromosome-level genome assembly of the parasitoid wasp, Cotesia glomerata (Hymenoptera: Braconidae).</title>
        <authorList>
            <person name="Pinto B.J."/>
            <person name="Weis J.J."/>
            <person name="Gamble T."/>
            <person name="Ode P.J."/>
            <person name="Paul R."/>
            <person name="Zaspel J.M."/>
        </authorList>
    </citation>
    <scope>NUCLEOTIDE SEQUENCE [LARGE SCALE GENOMIC DNA]</scope>
    <source>
        <strain evidence="2">CgM1</strain>
    </source>
</reference>
<accession>A0AAV7IWN9</accession>
<feature type="region of interest" description="Disordered" evidence="1">
    <location>
        <begin position="192"/>
        <end position="237"/>
    </location>
</feature>
<comment type="caution">
    <text evidence="2">The sequence shown here is derived from an EMBL/GenBank/DDBJ whole genome shotgun (WGS) entry which is preliminary data.</text>
</comment>
<evidence type="ECO:0000256" key="1">
    <source>
        <dbReference type="SAM" id="MobiDB-lite"/>
    </source>
</evidence>
<dbReference type="Proteomes" id="UP000826195">
    <property type="component" value="Unassembled WGS sequence"/>
</dbReference>
<gene>
    <name evidence="2" type="ORF">KQX54_006720</name>
</gene>
<organism evidence="2 3">
    <name type="scientific">Cotesia glomerata</name>
    <name type="common">Lepidopteran parasitic wasp</name>
    <name type="synonym">Apanteles glomeratus</name>
    <dbReference type="NCBI Taxonomy" id="32391"/>
    <lineage>
        <taxon>Eukaryota</taxon>
        <taxon>Metazoa</taxon>
        <taxon>Ecdysozoa</taxon>
        <taxon>Arthropoda</taxon>
        <taxon>Hexapoda</taxon>
        <taxon>Insecta</taxon>
        <taxon>Pterygota</taxon>
        <taxon>Neoptera</taxon>
        <taxon>Endopterygota</taxon>
        <taxon>Hymenoptera</taxon>
        <taxon>Apocrita</taxon>
        <taxon>Ichneumonoidea</taxon>
        <taxon>Braconidae</taxon>
        <taxon>Microgastrinae</taxon>
        <taxon>Cotesia</taxon>
    </lineage>
</organism>
<proteinExistence type="predicted"/>
<evidence type="ECO:0000313" key="3">
    <source>
        <dbReference type="Proteomes" id="UP000826195"/>
    </source>
</evidence>
<evidence type="ECO:0000313" key="2">
    <source>
        <dbReference type="EMBL" id="KAH0557479.1"/>
    </source>
</evidence>
<protein>
    <submittedName>
        <fullName evidence="2">Uncharacterized protein</fullName>
    </submittedName>
</protein>